<sequence>MSNRYIGDDRKWVRNDNILKWVPSNDVDRDRERQRERQEQEAKRERERQEAEDKRLRERKAQKIMAEVELRASVERWDQHFRRLEEQKRGNPKCWD</sequence>
<feature type="region of interest" description="Disordered" evidence="1">
    <location>
        <begin position="25"/>
        <end position="58"/>
    </location>
</feature>
<accession>A2Q0N2</accession>
<dbReference type="EMBL" id="AB291206">
    <property type="protein sequence ID" value="BAF45747.1"/>
    <property type="molecule type" value="Genomic_DNA"/>
</dbReference>
<evidence type="ECO:0000313" key="2">
    <source>
        <dbReference type="EMBL" id="BAF45747.1"/>
    </source>
</evidence>
<evidence type="ECO:0000313" key="3">
    <source>
        <dbReference type="Proteomes" id="UP000204242"/>
    </source>
</evidence>
<organism evidence="2 3">
    <name type="scientific">Ichnoviriform fugitivi</name>
    <dbReference type="NCBI Taxonomy" id="265522"/>
    <lineage>
        <taxon>Viruses</taxon>
        <taxon>Viruses incertae sedis</taxon>
        <taxon>Polydnaviriformidae</taxon>
        <taxon>Ichnoviriform</taxon>
    </lineage>
</organism>
<reference evidence="2 3" key="1">
    <citation type="journal article" date="2007" name="Virology">
        <title>Shared and species-specific features among ichnovirus genomes.</title>
        <authorList>
            <person name="Tanaka K."/>
            <person name="Lapointe R."/>
            <person name="Barney W.E."/>
            <person name="Makkay A.M."/>
            <person name="Stoltz D."/>
            <person name="Cusson M."/>
            <person name="Webb B.A."/>
        </authorList>
    </citation>
    <scope>NUCLEOTIDE SEQUENCE [LARGE SCALE GENOMIC DNA]</scope>
</reference>
<dbReference type="Proteomes" id="UP000204242">
    <property type="component" value="Genome"/>
</dbReference>
<feature type="compositionally biased region" description="Basic and acidic residues" evidence="1">
    <location>
        <begin position="26"/>
        <end position="58"/>
    </location>
</feature>
<dbReference type="KEGG" id="vg:5076391"/>
<name>A2Q0N2_9VIRU</name>
<proteinExistence type="predicted"/>
<evidence type="ECO:0000256" key="1">
    <source>
        <dbReference type="SAM" id="MobiDB-lite"/>
    </source>
</evidence>
<dbReference type="RefSeq" id="YP_001031342.1">
    <property type="nucleotide sequence ID" value="NC_008996.1"/>
</dbReference>
<dbReference type="GeneID" id="5076391"/>
<protein>
    <submittedName>
        <fullName evidence="2">Polar residue rich protein-d12.1</fullName>
    </submittedName>
</protein>